<keyword evidence="2" id="KW-1185">Reference proteome</keyword>
<organism evidence="1 2">
    <name type="scientific">Dioscorea alata</name>
    <name type="common">Purple yam</name>
    <dbReference type="NCBI Taxonomy" id="55571"/>
    <lineage>
        <taxon>Eukaryota</taxon>
        <taxon>Viridiplantae</taxon>
        <taxon>Streptophyta</taxon>
        <taxon>Embryophyta</taxon>
        <taxon>Tracheophyta</taxon>
        <taxon>Spermatophyta</taxon>
        <taxon>Magnoliopsida</taxon>
        <taxon>Liliopsida</taxon>
        <taxon>Dioscoreales</taxon>
        <taxon>Dioscoreaceae</taxon>
        <taxon>Dioscorea</taxon>
    </lineage>
</organism>
<accession>A0ACB7WHU5</accession>
<sequence>MIMMVQTHCSSKIMELNKKLKHFPSEACKTELINVIYDHPLSGMARPSVLWEEDQLPV</sequence>
<gene>
    <name evidence="1" type="ORF">IHE45_04G169200</name>
</gene>
<comment type="caution">
    <text evidence="1">The sequence shown here is derived from an EMBL/GenBank/DDBJ whole genome shotgun (WGS) entry which is preliminary data.</text>
</comment>
<proteinExistence type="predicted"/>
<reference evidence="2" key="1">
    <citation type="journal article" date="2022" name="Nat. Commun.">
        <title>Chromosome evolution and the genetic basis of agronomically important traits in greater yam.</title>
        <authorList>
            <person name="Bredeson J.V."/>
            <person name="Lyons J.B."/>
            <person name="Oniyinde I.O."/>
            <person name="Okereke N.R."/>
            <person name="Kolade O."/>
            <person name="Nnabue I."/>
            <person name="Nwadili C.O."/>
            <person name="Hribova E."/>
            <person name="Parker M."/>
            <person name="Nwogha J."/>
            <person name="Shu S."/>
            <person name="Carlson J."/>
            <person name="Kariba R."/>
            <person name="Muthemba S."/>
            <person name="Knop K."/>
            <person name="Barton G.J."/>
            <person name="Sherwood A.V."/>
            <person name="Lopez-Montes A."/>
            <person name="Asiedu R."/>
            <person name="Jamnadass R."/>
            <person name="Muchugi A."/>
            <person name="Goodstein D."/>
            <person name="Egesi C.N."/>
            <person name="Featherston J."/>
            <person name="Asfaw A."/>
            <person name="Simpson G.G."/>
            <person name="Dolezel J."/>
            <person name="Hendre P.S."/>
            <person name="Van Deynze A."/>
            <person name="Kumar P.L."/>
            <person name="Obidiegwu J.E."/>
            <person name="Bhattacharjee R."/>
            <person name="Rokhsar D.S."/>
        </authorList>
    </citation>
    <scope>NUCLEOTIDE SEQUENCE [LARGE SCALE GENOMIC DNA]</scope>
    <source>
        <strain evidence="2">cv. TDa95/00328</strain>
    </source>
</reference>
<evidence type="ECO:0000313" key="2">
    <source>
        <dbReference type="Proteomes" id="UP000827976"/>
    </source>
</evidence>
<dbReference type="EMBL" id="CM037014">
    <property type="protein sequence ID" value="KAH7687493.1"/>
    <property type="molecule type" value="Genomic_DNA"/>
</dbReference>
<protein>
    <submittedName>
        <fullName evidence="1">Uncharacterized protein</fullName>
    </submittedName>
</protein>
<name>A0ACB7WHU5_DIOAL</name>
<dbReference type="Proteomes" id="UP000827976">
    <property type="component" value="Chromosome 4"/>
</dbReference>
<evidence type="ECO:0000313" key="1">
    <source>
        <dbReference type="EMBL" id="KAH7687493.1"/>
    </source>
</evidence>